<organism evidence="1 2">
    <name type="scientific">Mariprofundus ferrooxydans PV-1</name>
    <dbReference type="NCBI Taxonomy" id="314345"/>
    <lineage>
        <taxon>Bacteria</taxon>
        <taxon>Pseudomonadati</taxon>
        <taxon>Pseudomonadota</taxon>
        <taxon>Candidatius Mariprofundia</taxon>
        <taxon>Mariprofundales</taxon>
        <taxon>Mariprofundaceae</taxon>
        <taxon>Mariprofundus</taxon>
    </lineage>
</organism>
<evidence type="ECO:0000313" key="2">
    <source>
        <dbReference type="Proteomes" id="UP000005297"/>
    </source>
</evidence>
<dbReference type="Proteomes" id="UP000005297">
    <property type="component" value="Unassembled WGS sequence"/>
</dbReference>
<sequence>MQVYLTPLLLILIGGFHVIALGMELAGCFVSDCGWHCDAAEHYRR</sequence>
<proteinExistence type="predicted"/>
<gene>
    <name evidence="1" type="ORF">SPV1_08236</name>
</gene>
<dbReference type="HOGENOM" id="CLU_3201783_0_0_0"/>
<dbReference type="AlphaFoldDB" id="Q0EX79"/>
<dbReference type="EMBL" id="AATS01000015">
    <property type="protein sequence ID" value="EAU53911.1"/>
    <property type="molecule type" value="Genomic_DNA"/>
</dbReference>
<evidence type="ECO:0000313" key="1">
    <source>
        <dbReference type="EMBL" id="EAU53911.1"/>
    </source>
</evidence>
<accession>Q0EX79</accession>
<dbReference type="InParanoid" id="Q0EX79"/>
<protein>
    <submittedName>
        <fullName evidence="1">Uncharacterized protein</fullName>
    </submittedName>
</protein>
<keyword evidence="2" id="KW-1185">Reference proteome</keyword>
<comment type="caution">
    <text evidence="1">The sequence shown here is derived from an EMBL/GenBank/DDBJ whole genome shotgun (WGS) entry which is preliminary data.</text>
</comment>
<reference evidence="1 2" key="1">
    <citation type="submission" date="2006-09" db="EMBL/GenBank/DDBJ databases">
        <authorList>
            <person name="Emerson D."/>
            <person name="Ferriera S."/>
            <person name="Johnson J."/>
            <person name="Kravitz S."/>
            <person name="Halpern A."/>
            <person name="Remington K."/>
            <person name="Beeson K."/>
            <person name="Tran B."/>
            <person name="Rogers Y.-H."/>
            <person name="Friedman R."/>
            <person name="Venter J.C."/>
        </authorList>
    </citation>
    <scope>NUCLEOTIDE SEQUENCE [LARGE SCALE GENOMIC DNA]</scope>
    <source>
        <strain evidence="1 2">PV-1</strain>
    </source>
</reference>
<name>Q0EX79_9PROT</name>